<feature type="binding site" description="covalent" evidence="8">
    <location>
        <position position="49"/>
    </location>
    <ligand>
        <name>heme c</name>
        <dbReference type="ChEBI" id="CHEBI:61717"/>
        <label>1</label>
    </ligand>
</feature>
<dbReference type="InterPro" id="IPR050597">
    <property type="entry name" value="Cytochrome_c_Oxidase_Subunit"/>
</dbReference>
<dbReference type="InterPro" id="IPR024167">
    <property type="entry name" value="Cytochrome_c4-like"/>
</dbReference>
<keyword evidence="4 9" id="KW-0479">Metal-binding</keyword>
<evidence type="ECO:0000256" key="8">
    <source>
        <dbReference type="PIRSR" id="PIRSR000005-1"/>
    </source>
</evidence>
<evidence type="ECO:0000256" key="9">
    <source>
        <dbReference type="PIRSR" id="PIRSR000005-2"/>
    </source>
</evidence>
<feature type="binding site" description="axial binding residue" evidence="9">
    <location>
        <position position="191"/>
    </location>
    <ligand>
        <name>heme c</name>
        <dbReference type="ChEBI" id="CHEBI:61717"/>
        <label>2</label>
    </ligand>
    <ligandPart>
        <name>Fe</name>
        <dbReference type="ChEBI" id="CHEBI:18248"/>
    </ligandPart>
</feature>
<dbReference type="PANTHER" id="PTHR33751">
    <property type="entry name" value="CBB3-TYPE CYTOCHROME C OXIDASE SUBUNIT FIXP"/>
    <property type="match status" value="1"/>
</dbReference>
<feature type="chain" id="PRO_5008069343" evidence="10">
    <location>
        <begin position="19"/>
        <end position="215"/>
    </location>
</feature>
<feature type="binding site" description="axial binding residue" evidence="9">
    <location>
        <position position="92"/>
    </location>
    <ligand>
        <name>heme c</name>
        <dbReference type="ChEBI" id="CHEBI:61717"/>
        <label>1</label>
    </ligand>
    <ligandPart>
        <name>Fe</name>
        <dbReference type="ChEBI" id="CHEBI:18248"/>
    </ligandPart>
</feature>
<keyword evidence="10" id="KW-0732">Signal</keyword>
<feature type="binding site" description="covalent" evidence="8">
    <location>
        <position position="145"/>
    </location>
    <ligand>
        <name>heme c</name>
        <dbReference type="ChEBI" id="CHEBI:61717"/>
        <label>2</label>
    </ligand>
</feature>
<dbReference type="PROSITE" id="PS51007">
    <property type="entry name" value="CYTC"/>
    <property type="match status" value="2"/>
</dbReference>
<sequence>MKKLILTTALLLPTALVAQPSSQVAWTAAELNFVKAGNPQKGQELAKTCGACHGESGISTMPGTPSLAGQLPTYLYKQLRDYADGSRDNPMMSGLAKSLSKQDAADLAAWFASRPPAFKSRSPMVYEQAEKLVNQGSNDRILPPCEVCHGGNGQGQEMDTPALAGQNAEYLVATLQAFKTGSRHNDIYSRMRLIAEALSEDEINELGFFYQNVNK</sequence>
<evidence type="ECO:0000259" key="11">
    <source>
        <dbReference type="PROSITE" id="PS51007"/>
    </source>
</evidence>
<comment type="subcellular location">
    <subcellularLocation>
        <location evidence="1">Periplasm</location>
    </subcellularLocation>
</comment>
<feature type="binding site" description="axial binding residue" evidence="9">
    <location>
        <position position="149"/>
    </location>
    <ligand>
        <name>heme c</name>
        <dbReference type="ChEBI" id="CHEBI:61717"/>
        <label>2</label>
    </ligand>
    <ligandPart>
        <name>Fe</name>
        <dbReference type="ChEBI" id="CHEBI:18248"/>
    </ligandPart>
</feature>
<dbReference type="OrthoDB" id="9773456at2"/>
<name>A0A177NMT3_9GAMM</name>
<evidence type="ECO:0000256" key="6">
    <source>
        <dbReference type="ARBA" id="ARBA00022982"/>
    </source>
</evidence>
<feature type="binding site" description="covalent" evidence="8">
    <location>
        <position position="148"/>
    </location>
    <ligand>
        <name>heme c</name>
        <dbReference type="ChEBI" id="CHEBI:61717"/>
        <label>2</label>
    </ligand>
</feature>
<comment type="caution">
    <text evidence="12">The sequence shown here is derived from an EMBL/GenBank/DDBJ whole genome shotgun (WGS) entry which is preliminary data.</text>
</comment>
<organism evidence="12 13">
    <name type="scientific">Methylomonas koyamae</name>
    <dbReference type="NCBI Taxonomy" id="702114"/>
    <lineage>
        <taxon>Bacteria</taxon>
        <taxon>Pseudomonadati</taxon>
        <taxon>Pseudomonadota</taxon>
        <taxon>Gammaproteobacteria</taxon>
        <taxon>Methylococcales</taxon>
        <taxon>Methylococcaceae</taxon>
        <taxon>Methylomonas</taxon>
    </lineage>
</organism>
<feature type="domain" description="Cytochrome c" evidence="11">
    <location>
        <begin position="131"/>
        <end position="214"/>
    </location>
</feature>
<dbReference type="AlphaFoldDB" id="A0A177NMT3"/>
<keyword evidence="3 8" id="KW-0349">Heme</keyword>
<evidence type="ECO:0000313" key="13">
    <source>
        <dbReference type="Proteomes" id="UP000077857"/>
    </source>
</evidence>
<evidence type="ECO:0000256" key="4">
    <source>
        <dbReference type="ARBA" id="ARBA00022723"/>
    </source>
</evidence>
<gene>
    <name evidence="12" type="ORF">A1507_09065</name>
</gene>
<feature type="signal peptide" evidence="10">
    <location>
        <begin position="1"/>
        <end position="18"/>
    </location>
</feature>
<comment type="PTM">
    <text evidence="8">Binds 2 heme c groups covalently per subunit.</text>
</comment>
<dbReference type="RefSeq" id="WP_064039906.1">
    <property type="nucleotide sequence ID" value="NZ_LUUJ01000057.1"/>
</dbReference>
<accession>A0A177NMT3</accession>
<dbReference type="SUPFAM" id="SSF46626">
    <property type="entry name" value="Cytochrome c"/>
    <property type="match status" value="2"/>
</dbReference>
<dbReference type="InterPro" id="IPR036909">
    <property type="entry name" value="Cyt_c-like_dom_sf"/>
</dbReference>
<keyword evidence="6" id="KW-0249">Electron transport</keyword>
<reference evidence="12 13" key="1">
    <citation type="submission" date="2016-03" db="EMBL/GenBank/DDBJ databases">
        <authorList>
            <person name="Ploux O."/>
        </authorList>
    </citation>
    <scope>NUCLEOTIDE SEQUENCE [LARGE SCALE GENOMIC DNA]</scope>
    <source>
        <strain evidence="12 13">R-45378</strain>
    </source>
</reference>
<dbReference type="Proteomes" id="UP000077857">
    <property type="component" value="Unassembled WGS sequence"/>
</dbReference>
<dbReference type="GO" id="GO:0020037">
    <property type="term" value="F:heme binding"/>
    <property type="evidence" value="ECO:0007669"/>
    <property type="project" value="InterPro"/>
</dbReference>
<feature type="binding site" description="axial binding residue" evidence="9">
    <location>
        <position position="53"/>
    </location>
    <ligand>
        <name>heme c</name>
        <dbReference type="ChEBI" id="CHEBI:61717"/>
        <label>1</label>
    </ligand>
    <ligandPart>
        <name>Fe</name>
        <dbReference type="ChEBI" id="CHEBI:18248"/>
    </ligandPart>
</feature>
<evidence type="ECO:0000313" key="12">
    <source>
        <dbReference type="EMBL" id="OAI18499.1"/>
    </source>
</evidence>
<dbReference type="PANTHER" id="PTHR33751:SF9">
    <property type="entry name" value="CYTOCHROME C4"/>
    <property type="match status" value="1"/>
</dbReference>
<dbReference type="GO" id="GO:0009055">
    <property type="term" value="F:electron transfer activity"/>
    <property type="evidence" value="ECO:0007669"/>
    <property type="project" value="InterPro"/>
</dbReference>
<dbReference type="GO" id="GO:0042597">
    <property type="term" value="C:periplasmic space"/>
    <property type="evidence" value="ECO:0007669"/>
    <property type="project" value="UniProtKB-SubCell"/>
</dbReference>
<dbReference type="Gene3D" id="1.10.760.10">
    <property type="entry name" value="Cytochrome c-like domain"/>
    <property type="match status" value="2"/>
</dbReference>
<dbReference type="PIRSF" id="PIRSF000005">
    <property type="entry name" value="Cytochrome_c4"/>
    <property type="match status" value="1"/>
</dbReference>
<evidence type="ECO:0000256" key="1">
    <source>
        <dbReference type="ARBA" id="ARBA00004418"/>
    </source>
</evidence>
<keyword evidence="2" id="KW-0813">Transport</keyword>
<evidence type="ECO:0000256" key="7">
    <source>
        <dbReference type="ARBA" id="ARBA00023004"/>
    </source>
</evidence>
<keyword evidence="7 9" id="KW-0408">Iron</keyword>
<dbReference type="EMBL" id="LUUJ01000057">
    <property type="protein sequence ID" value="OAI18499.1"/>
    <property type="molecule type" value="Genomic_DNA"/>
</dbReference>
<keyword evidence="5" id="KW-0574">Periplasm</keyword>
<evidence type="ECO:0000256" key="5">
    <source>
        <dbReference type="ARBA" id="ARBA00022764"/>
    </source>
</evidence>
<evidence type="ECO:0000256" key="10">
    <source>
        <dbReference type="SAM" id="SignalP"/>
    </source>
</evidence>
<dbReference type="Pfam" id="PF00034">
    <property type="entry name" value="Cytochrom_C"/>
    <property type="match status" value="2"/>
</dbReference>
<evidence type="ECO:0000256" key="2">
    <source>
        <dbReference type="ARBA" id="ARBA00022448"/>
    </source>
</evidence>
<proteinExistence type="predicted"/>
<feature type="binding site" description="covalent" evidence="8">
    <location>
        <position position="52"/>
    </location>
    <ligand>
        <name>heme c</name>
        <dbReference type="ChEBI" id="CHEBI:61717"/>
        <label>1</label>
    </ligand>
</feature>
<evidence type="ECO:0000256" key="3">
    <source>
        <dbReference type="ARBA" id="ARBA00022617"/>
    </source>
</evidence>
<feature type="domain" description="Cytochrome c" evidence="11">
    <location>
        <begin position="37"/>
        <end position="115"/>
    </location>
</feature>
<protein>
    <submittedName>
        <fullName evidence="12">Cytochrome C</fullName>
    </submittedName>
</protein>
<dbReference type="InterPro" id="IPR009056">
    <property type="entry name" value="Cyt_c-like_dom"/>
</dbReference>
<dbReference type="GO" id="GO:0005506">
    <property type="term" value="F:iron ion binding"/>
    <property type="evidence" value="ECO:0007669"/>
    <property type="project" value="InterPro"/>
</dbReference>